<dbReference type="RefSeq" id="WP_119321667.1">
    <property type="nucleotide sequence ID" value="NZ_AP025739.1"/>
</dbReference>
<reference evidence="1 2" key="1">
    <citation type="journal article" date="2019" name="Int. J. Syst. Evol. Microbiol.">
        <title>Capsulimonas corticalis gen. nov., sp. nov., an aerobic capsulated bacterium, of a novel bacterial order, Capsulimonadales ord. nov., of the class Armatimonadia of the phylum Armatimonadetes.</title>
        <authorList>
            <person name="Li J."/>
            <person name="Kudo C."/>
            <person name="Tonouchi A."/>
        </authorList>
    </citation>
    <scope>NUCLEOTIDE SEQUENCE [LARGE SCALE GENOMIC DNA]</scope>
    <source>
        <strain evidence="1 2">AX-7</strain>
    </source>
</reference>
<protein>
    <submittedName>
        <fullName evidence="1">Uncharacterized protein</fullName>
    </submittedName>
</protein>
<dbReference type="OrthoDB" id="7548639at2"/>
<name>A0A402CWE3_9BACT</name>
<evidence type="ECO:0000313" key="2">
    <source>
        <dbReference type="Proteomes" id="UP000287394"/>
    </source>
</evidence>
<keyword evidence="2" id="KW-1185">Reference proteome</keyword>
<dbReference type="Proteomes" id="UP000287394">
    <property type="component" value="Chromosome"/>
</dbReference>
<dbReference type="AlphaFoldDB" id="A0A402CWE3"/>
<dbReference type="EMBL" id="AP025739">
    <property type="protein sequence ID" value="BDI34125.1"/>
    <property type="molecule type" value="Genomic_DNA"/>
</dbReference>
<evidence type="ECO:0000313" key="1">
    <source>
        <dbReference type="EMBL" id="BDI34125.1"/>
    </source>
</evidence>
<dbReference type="KEGG" id="ccot:CCAX7_61760"/>
<sequence length="260" mass="29768">MHSTEETRAPSLIRPLARHREPHVAEQLKSIEHLDAGRLLALVQGPRSHEMLSDEALVTVIRFFIAVGDDYRAGRAMNALFVRLRPWIRKYVGATDNILEVELPAEEVWRDIFQLVAASVCDLSAEQEFWECRFGVCLIRKATQIVRRYRQRLRTEEAALTVDKDGEEVDAFDGMPSLALSPVQEVLVRDALSRLPRHPKPIYQTFWLVHYVSLPVSSADPEEPTVMKHLDLKRKTVYNYLATAESILSAWRKEKQDAAV</sequence>
<organism evidence="1 2">
    <name type="scientific">Capsulimonas corticalis</name>
    <dbReference type="NCBI Taxonomy" id="2219043"/>
    <lineage>
        <taxon>Bacteria</taxon>
        <taxon>Bacillati</taxon>
        <taxon>Armatimonadota</taxon>
        <taxon>Armatimonadia</taxon>
        <taxon>Capsulimonadales</taxon>
        <taxon>Capsulimonadaceae</taxon>
        <taxon>Capsulimonas</taxon>
    </lineage>
</organism>
<gene>
    <name evidence="1" type="ORF">CCAX7_61760</name>
</gene>
<accession>A0A402CWE3</accession>
<proteinExistence type="predicted"/>